<feature type="transmembrane region" description="Helical" evidence="1">
    <location>
        <begin position="545"/>
        <end position="562"/>
    </location>
</feature>
<comment type="caution">
    <text evidence="2">The sequence shown here is derived from an EMBL/GenBank/DDBJ whole genome shotgun (WGS) entry which is preliminary data.</text>
</comment>
<dbReference type="InterPro" id="IPR043748">
    <property type="entry name" value="DUF5693"/>
</dbReference>
<feature type="transmembrane region" description="Helical" evidence="1">
    <location>
        <begin position="495"/>
        <end position="512"/>
    </location>
</feature>
<evidence type="ECO:0000313" key="3">
    <source>
        <dbReference type="Proteomes" id="UP000179524"/>
    </source>
</evidence>
<evidence type="ECO:0000256" key="1">
    <source>
        <dbReference type="SAM" id="Phobius"/>
    </source>
</evidence>
<proteinExistence type="predicted"/>
<keyword evidence="1" id="KW-1133">Transmembrane helix</keyword>
<feature type="transmembrane region" description="Helical" evidence="1">
    <location>
        <begin position="567"/>
        <end position="586"/>
    </location>
</feature>
<keyword evidence="1" id="KW-0472">Membrane</keyword>
<evidence type="ECO:0000313" key="2">
    <source>
        <dbReference type="EMBL" id="OIJ13045.1"/>
    </source>
</evidence>
<dbReference type="Proteomes" id="UP000179524">
    <property type="component" value="Unassembled WGS sequence"/>
</dbReference>
<keyword evidence="3" id="KW-1185">Reference proteome</keyword>
<feature type="transmembrane region" description="Helical" evidence="1">
    <location>
        <begin position="435"/>
        <end position="456"/>
    </location>
</feature>
<reference evidence="2 3" key="1">
    <citation type="submission" date="2016-10" db="EMBL/GenBank/DDBJ databases">
        <title>Draft genome sequences of four alkaliphilic bacteria belonging to the Anaerobacillus genus.</title>
        <authorList>
            <person name="Bassil N.M."/>
            <person name="Lloyd J.R."/>
        </authorList>
    </citation>
    <scope>NUCLEOTIDE SEQUENCE [LARGE SCALE GENOMIC DNA]</scope>
    <source>
        <strain evidence="2 3">DSM 18345</strain>
    </source>
</reference>
<gene>
    <name evidence="2" type="ORF">BKP37_11035</name>
</gene>
<accession>A0A1S2LNP9</accession>
<dbReference type="RefSeq" id="WP_071309642.1">
    <property type="nucleotide sequence ID" value="NZ_MLQR01000029.1"/>
</dbReference>
<organism evidence="2 3">
    <name type="scientific">Anaerobacillus alkalilacustris</name>
    <dbReference type="NCBI Taxonomy" id="393763"/>
    <lineage>
        <taxon>Bacteria</taxon>
        <taxon>Bacillati</taxon>
        <taxon>Bacillota</taxon>
        <taxon>Bacilli</taxon>
        <taxon>Bacillales</taxon>
        <taxon>Bacillaceae</taxon>
        <taxon>Anaerobacillus</taxon>
    </lineage>
</organism>
<sequence>MNKFIWGFIIFTLVVSIPSLIDRVKVENKNTTYEVVIPFSDVQALSKVGLSTREILHDLQEANVSSISFKPLTIQDLEERYIIQVIEKGQILQQFSSNQSLLPSEDGLYIELLDPTHPLVRFIPEAIESNYHHSIVVQSIGLGNKNFYFIPFGTKFTKYQPISFDVEDIQLAINHGFSIVPRLDNAFNIQDQEHPLIQQITQFSENMKHMVFMNHEVPGFSENEQEKTDIIQMAEHLSNWDMNVVMIESSYQKGFHDLIQETGNSLVRLHSITLGKGNEDKSSHVYRSARALKERNIQMLYVNIIEKHPLEVFHTSTEAKDSFKDTITFLTNVQSLTHKKTGEAVPLQDLKSSLLLKIFSLIASVGFVGLCVGKLKSRLALPAMFSFGVAAIVGLFFQVSFLIKIVASATAVLAPVYAILSINYPKTMGQVVTTFFKVIGITIVGCWLVVITLYGWEYLVYLDQFKGVKMLSVLPLIIVGLKITGFSWLQTQLKFWHVILVTCIAVVLWFYVGRTGNHGVAIPFELLLRQELENWLGVRPRTKELLGYPIILFAIYLIKQGYENGKYFLILGVVACSSLVSTFTHFHTPLFVSIHRSVLSIFIGIGVGLLTIFVWYLTKQWFYSLNKERTKTWQL</sequence>
<feature type="transmembrane region" description="Helical" evidence="1">
    <location>
        <begin position="405"/>
        <end position="423"/>
    </location>
</feature>
<dbReference type="EMBL" id="MLQR01000029">
    <property type="protein sequence ID" value="OIJ13045.1"/>
    <property type="molecule type" value="Genomic_DNA"/>
</dbReference>
<dbReference type="OrthoDB" id="3805529at2"/>
<feature type="transmembrane region" description="Helical" evidence="1">
    <location>
        <begin position="379"/>
        <end position="399"/>
    </location>
</feature>
<dbReference type="Pfam" id="PF18949">
    <property type="entry name" value="DUF5693"/>
    <property type="match status" value="1"/>
</dbReference>
<feature type="transmembrane region" description="Helical" evidence="1">
    <location>
        <begin position="354"/>
        <end position="372"/>
    </location>
</feature>
<protein>
    <submittedName>
        <fullName evidence="2">Uncharacterized protein</fullName>
    </submittedName>
</protein>
<feature type="transmembrane region" description="Helical" evidence="1">
    <location>
        <begin position="468"/>
        <end position="488"/>
    </location>
</feature>
<feature type="transmembrane region" description="Helical" evidence="1">
    <location>
        <begin position="598"/>
        <end position="617"/>
    </location>
</feature>
<keyword evidence="1" id="KW-0812">Transmembrane</keyword>
<dbReference type="AlphaFoldDB" id="A0A1S2LNP9"/>
<name>A0A1S2LNP9_9BACI</name>